<dbReference type="InterPro" id="IPR037069">
    <property type="entry name" value="AcylCoA_DH/ox_N_sf"/>
</dbReference>
<dbReference type="AlphaFoldDB" id="A0A2H1VD80"/>
<comment type="cofactor">
    <cofactor evidence="1">
        <name>FAD</name>
        <dbReference type="ChEBI" id="CHEBI:57692"/>
    </cofactor>
</comment>
<dbReference type="GO" id="GO:0016627">
    <property type="term" value="F:oxidoreductase activity, acting on the CH-CH group of donors"/>
    <property type="evidence" value="ECO:0007669"/>
    <property type="project" value="InterPro"/>
</dbReference>
<feature type="domain" description="ACAD9/ACADV-like C-terminal" evidence="8">
    <location>
        <begin position="478"/>
        <end position="584"/>
    </location>
</feature>
<evidence type="ECO:0000256" key="4">
    <source>
        <dbReference type="ARBA" id="ARBA00022827"/>
    </source>
</evidence>
<dbReference type="InterPro" id="IPR046373">
    <property type="entry name" value="Acyl-CoA_Oxase/DH_mid-dom_sf"/>
</dbReference>
<accession>A0A2H1VD80</accession>
<dbReference type="InterPro" id="IPR036250">
    <property type="entry name" value="AcylCo_DH-like_C"/>
</dbReference>
<name>A0A2H1VD80_SPOFR</name>
<dbReference type="GO" id="GO:0005739">
    <property type="term" value="C:mitochondrion"/>
    <property type="evidence" value="ECO:0007669"/>
    <property type="project" value="UniProtKB-SubCell"/>
</dbReference>
<reference evidence="9" key="1">
    <citation type="submission" date="2016-07" db="EMBL/GenBank/DDBJ databases">
        <authorList>
            <person name="Bretaudeau A."/>
        </authorList>
    </citation>
    <scope>NUCLEOTIDE SEQUENCE</scope>
    <source>
        <strain evidence="9">Rice</strain>
        <tissue evidence="9">Whole body</tissue>
    </source>
</reference>
<dbReference type="Pfam" id="PF21343">
    <property type="entry name" value="ACAD9-ACADV_C"/>
    <property type="match status" value="1"/>
</dbReference>
<evidence type="ECO:0000256" key="6">
    <source>
        <dbReference type="ARBA" id="ARBA00023002"/>
    </source>
</evidence>
<keyword evidence="7" id="KW-0496">Mitochondrion</keyword>
<keyword evidence="4" id="KW-0274">FAD</keyword>
<keyword evidence="6" id="KW-0560">Oxidoreductase</keyword>
<evidence type="ECO:0000256" key="3">
    <source>
        <dbReference type="ARBA" id="ARBA00022630"/>
    </source>
</evidence>
<evidence type="ECO:0000313" key="9">
    <source>
        <dbReference type="EMBL" id="SOQ38795.1"/>
    </source>
</evidence>
<gene>
    <name evidence="9" type="ORF">SFRICE_006922</name>
</gene>
<evidence type="ECO:0000256" key="2">
    <source>
        <dbReference type="ARBA" id="ARBA00004173"/>
    </source>
</evidence>
<keyword evidence="3" id="KW-0285">Flavoprotein</keyword>
<dbReference type="SUPFAM" id="SSF56645">
    <property type="entry name" value="Acyl-CoA dehydrogenase NM domain-like"/>
    <property type="match status" value="1"/>
</dbReference>
<comment type="subcellular location">
    <subcellularLocation>
        <location evidence="2">Mitochondrion</location>
    </subcellularLocation>
</comment>
<dbReference type="InterPro" id="IPR049448">
    <property type="entry name" value="ACAD9/ACADV-like_C"/>
</dbReference>
<evidence type="ECO:0000259" key="8">
    <source>
        <dbReference type="Pfam" id="PF21343"/>
    </source>
</evidence>
<dbReference type="InterPro" id="IPR009100">
    <property type="entry name" value="AcylCoA_DH/oxidase_NM_dom_sf"/>
</dbReference>
<dbReference type="Gene3D" id="1.20.140.10">
    <property type="entry name" value="Butyryl-CoA Dehydrogenase, subunit A, domain 3"/>
    <property type="match status" value="2"/>
</dbReference>
<dbReference type="SUPFAM" id="SSF47203">
    <property type="entry name" value="Acyl-CoA dehydrogenase C-terminal domain-like"/>
    <property type="match status" value="1"/>
</dbReference>
<organism evidence="9">
    <name type="scientific">Spodoptera frugiperda</name>
    <name type="common">Fall armyworm</name>
    <dbReference type="NCBI Taxonomy" id="7108"/>
    <lineage>
        <taxon>Eukaryota</taxon>
        <taxon>Metazoa</taxon>
        <taxon>Ecdysozoa</taxon>
        <taxon>Arthropoda</taxon>
        <taxon>Hexapoda</taxon>
        <taxon>Insecta</taxon>
        <taxon>Pterygota</taxon>
        <taxon>Neoptera</taxon>
        <taxon>Endopterygota</taxon>
        <taxon>Lepidoptera</taxon>
        <taxon>Glossata</taxon>
        <taxon>Ditrysia</taxon>
        <taxon>Noctuoidea</taxon>
        <taxon>Noctuidae</taxon>
        <taxon>Amphipyrinae</taxon>
        <taxon>Spodoptera</taxon>
    </lineage>
</organism>
<proteinExistence type="predicted"/>
<evidence type="ECO:0000256" key="5">
    <source>
        <dbReference type="ARBA" id="ARBA00022946"/>
    </source>
</evidence>
<sequence length="611" mass="68695">MNLARKVCTVHHSYVTKNLYRKFRFSAINYDNSTATQPQVKEEKFNFEDINILERTERRKAQIQPFMKDIFTSVFNKELLAYPEILNKEETESLDKRIDIISNVFQNPQKTAQDRKNVLKNAKIYAAPISLTKNGLAANITESLRYLEVIAGDFQLGQEISDHWVALRALQEGLSQEQLSMILDDLASGDKPVSLAIKERVAERISQADFRTSAEMDSQGVWYISGEKVCNYSNGYILVLASYESAQLRAFLVHPGAAGVSSNGAFISFMRTPATPLELIKDDKLAKILGLSRLFAAVLCRCRLSAAVQSVVDYTRPRAFSGKPLAELTTIQSCVGNAVLDIYASESAEYFTAGLLDGYADPDAEVEVAMCRNFIAKHGLTSMLQLLNIPALDKEEECKQLLDNMRHVATRGETLDSVNMFIALNGIHHAGKVMSEEVKQIRNPLMHPAFIFKKVIANRHQEKDDPKLTLYLAEHLHPSLKQPSEQLEYCVLRMRFACETLMARHGVKIAAAYTELNRLAEAATEILVMSAVLARASRAYCIGLRNSEMEMKLAACFVEKTRDRVKKLIKEIDDGEYLNLDHFTTQFGRKALDSNATNPTLVEKATARVFW</sequence>
<evidence type="ECO:0000256" key="7">
    <source>
        <dbReference type="ARBA" id="ARBA00023128"/>
    </source>
</evidence>
<dbReference type="Gene3D" id="1.10.540.10">
    <property type="entry name" value="Acyl-CoA dehydrogenase/oxidase, N-terminal domain"/>
    <property type="match status" value="1"/>
</dbReference>
<evidence type="ECO:0000256" key="1">
    <source>
        <dbReference type="ARBA" id="ARBA00001974"/>
    </source>
</evidence>
<dbReference type="GO" id="GO:0050660">
    <property type="term" value="F:flavin adenine dinucleotide binding"/>
    <property type="evidence" value="ECO:0007669"/>
    <property type="project" value="InterPro"/>
</dbReference>
<dbReference type="EMBL" id="ODYU01001918">
    <property type="protein sequence ID" value="SOQ38795.1"/>
    <property type="molecule type" value="Genomic_DNA"/>
</dbReference>
<keyword evidence="5" id="KW-0809">Transit peptide</keyword>
<protein>
    <submittedName>
        <fullName evidence="9">SFRICE_006922</fullName>
    </submittedName>
</protein>
<dbReference type="Gene3D" id="2.40.110.10">
    <property type="entry name" value="Butyryl-CoA Dehydrogenase, subunit A, domain 2"/>
    <property type="match status" value="1"/>
</dbReference>